<dbReference type="CDD" id="cd00305">
    <property type="entry name" value="Cu-Zn_Superoxide_Dismutase"/>
    <property type="match status" value="1"/>
</dbReference>
<dbReference type="RefSeq" id="WP_264487200.1">
    <property type="nucleotide sequence ID" value="NZ_JAPDDT010000004.1"/>
</dbReference>
<feature type="signal peptide" evidence="3">
    <location>
        <begin position="1"/>
        <end position="24"/>
    </location>
</feature>
<name>A0ABT3GHV7_9BACT</name>
<feature type="domain" description="Superoxide dismutase copper/zinc binding" evidence="4">
    <location>
        <begin position="55"/>
        <end position="184"/>
    </location>
</feature>
<evidence type="ECO:0000256" key="3">
    <source>
        <dbReference type="SAM" id="SignalP"/>
    </source>
</evidence>
<feature type="region of interest" description="Disordered" evidence="2">
    <location>
        <begin position="165"/>
        <end position="228"/>
    </location>
</feature>
<evidence type="ECO:0000313" key="5">
    <source>
        <dbReference type="EMBL" id="MCW1923091.1"/>
    </source>
</evidence>
<comment type="similarity">
    <text evidence="1">Belongs to the Cu-Zn superoxide dismutase family.</text>
</comment>
<sequence>MKANQTLGASGFAILALLAPFLNAQESTSPLSAHSSSAEMKKLVAIIRPIGNSNVRGSVVFDKVDDGILINAKIGGLTPNAHHAIHIHEFGDLGSEDASSAGDHFNPGDHSHAIPDESERHAGDLGNLQADGDGNAVLTLVVNNITLDAGKRGIIGRAVIVHAKADDGGQPSGNAGDRIAAGVIGISKDARPEPAPPTPKPPGEGKPAEPEQKETRPTTPDTDVSVDE</sequence>
<dbReference type="InterPro" id="IPR024134">
    <property type="entry name" value="SOD_Cu/Zn_/chaperone"/>
</dbReference>
<keyword evidence="3" id="KW-0732">Signal</keyword>
<dbReference type="InterPro" id="IPR018152">
    <property type="entry name" value="SOD_Cu/Zn_BS"/>
</dbReference>
<evidence type="ECO:0000313" key="6">
    <source>
        <dbReference type="Proteomes" id="UP001320876"/>
    </source>
</evidence>
<feature type="region of interest" description="Disordered" evidence="2">
    <location>
        <begin position="96"/>
        <end position="130"/>
    </location>
</feature>
<evidence type="ECO:0000256" key="1">
    <source>
        <dbReference type="ARBA" id="ARBA00010457"/>
    </source>
</evidence>
<dbReference type="PRINTS" id="PR00068">
    <property type="entry name" value="CUZNDISMTASE"/>
</dbReference>
<dbReference type="SUPFAM" id="SSF49329">
    <property type="entry name" value="Cu,Zn superoxide dismutase-like"/>
    <property type="match status" value="1"/>
</dbReference>
<dbReference type="EMBL" id="JAPDDT010000004">
    <property type="protein sequence ID" value="MCW1923091.1"/>
    <property type="molecule type" value="Genomic_DNA"/>
</dbReference>
<accession>A0ABT3GHV7</accession>
<comment type="caution">
    <text evidence="5">The sequence shown here is derived from an EMBL/GenBank/DDBJ whole genome shotgun (WGS) entry which is preliminary data.</text>
</comment>
<dbReference type="InterPro" id="IPR001424">
    <property type="entry name" value="SOD_Cu_Zn_dom"/>
</dbReference>
<evidence type="ECO:0000259" key="4">
    <source>
        <dbReference type="Pfam" id="PF00080"/>
    </source>
</evidence>
<feature type="compositionally biased region" description="Pro residues" evidence="2">
    <location>
        <begin position="193"/>
        <end position="204"/>
    </location>
</feature>
<feature type="compositionally biased region" description="Basic and acidic residues" evidence="2">
    <location>
        <begin position="206"/>
        <end position="216"/>
    </location>
</feature>
<keyword evidence="6" id="KW-1185">Reference proteome</keyword>
<evidence type="ECO:0000256" key="2">
    <source>
        <dbReference type="SAM" id="MobiDB-lite"/>
    </source>
</evidence>
<dbReference type="Proteomes" id="UP001320876">
    <property type="component" value="Unassembled WGS sequence"/>
</dbReference>
<gene>
    <name evidence="5" type="ORF">OKA05_11050</name>
</gene>
<proteinExistence type="inferred from homology"/>
<dbReference type="PROSITE" id="PS00087">
    <property type="entry name" value="SOD_CU_ZN_1"/>
    <property type="match status" value="1"/>
</dbReference>
<feature type="chain" id="PRO_5047530059" evidence="3">
    <location>
        <begin position="25"/>
        <end position="228"/>
    </location>
</feature>
<organism evidence="5 6">
    <name type="scientific">Luteolibacter arcticus</name>
    <dbReference type="NCBI Taxonomy" id="1581411"/>
    <lineage>
        <taxon>Bacteria</taxon>
        <taxon>Pseudomonadati</taxon>
        <taxon>Verrucomicrobiota</taxon>
        <taxon>Verrucomicrobiia</taxon>
        <taxon>Verrucomicrobiales</taxon>
        <taxon>Verrucomicrobiaceae</taxon>
        <taxon>Luteolibacter</taxon>
    </lineage>
</organism>
<feature type="compositionally biased region" description="Basic and acidic residues" evidence="2">
    <location>
        <begin position="106"/>
        <end position="123"/>
    </location>
</feature>
<reference evidence="5 6" key="1">
    <citation type="submission" date="2022-10" db="EMBL/GenBank/DDBJ databases">
        <title>Luteolibacter arcticus strain CCTCC AB 2014275, whole genome shotgun sequencing project.</title>
        <authorList>
            <person name="Zhao G."/>
            <person name="Shen L."/>
        </authorList>
    </citation>
    <scope>NUCLEOTIDE SEQUENCE [LARGE SCALE GENOMIC DNA]</scope>
    <source>
        <strain evidence="5 6">CCTCC AB 2014275</strain>
    </source>
</reference>
<dbReference type="PANTHER" id="PTHR10003">
    <property type="entry name" value="SUPEROXIDE DISMUTASE CU-ZN -RELATED"/>
    <property type="match status" value="1"/>
</dbReference>
<dbReference type="Pfam" id="PF00080">
    <property type="entry name" value="Sod_Cu"/>
    <property type="match status" value="1"/>
</dbReference>
<dbReference type="Gene3D" id="2.60.40.200">
    <property type="entry name" value="Superoxide dismutase, copper/zinc binding domain"/>
    <property type="match status" value="1"/>
</dbReference>
<dbReference type="InterPro" id="IPR036423">
    <property type="entry name" value="SOD-like_Cu/Zn_dom_sf"/>
</dbReference>
<protein>
    <submittedName>
        <fullName evidence="5">Superoxide dismutase family protein</fullName>
    </submittedName>
</protein>